<evidence type="ECO:0000313" key="19">
    <source>
        <dbReference type="EMBL" id="ANZ77019.1"/>
    </source>
</evidence>
<comment type="cofactor">
    <cofactor evidence="2">
        <name>Mg(2+)</name>
        <dbReference type="ChEBI" id="CHEBI:18420"/>
    </cofactor>
</comment>
<dbReference type="InterPro" id="IPR029056">
    <property type="entry name" value="Ribokinase-like"/>
</dbReference>
<dbReference type="NCBIfam" id="NF006830">
    <property type="entry name" value="PRK09355.1"/>
    <property type="match status" value="1"/>
</dbReference>
<dbReference type="GO" id="GO:0005737">
    <property type="term" value="C:cytoplasm"/>
    <property type="evidence" value="ECO:0007669"/>
    <property type="project" value="TreeGrafter"/>
</dbReference>
<evidence type="ECO:0000256" key="8">
    <source>
        <dbReference type="ARBA" id="ARBA00022741"/>
    </source>
</evidence>
<dbReference type="Gene3D" id="3.20.20.70">
    <property type="entry name" value="Aldolase class I"/>
    <property type="match status" value="1"/>
</dbReference>
<comment type="similarity">
    <text evidence="17">In the N-terminal section; belongs to the thiamine-phosphate synthase family.</text>
</comment>
<evidence type="ECO:0000256" key="9">
    <source>
        <dbReference type="ARBA" id="ARBA00022777"/>
    </source>
</evidence>
<dbReference type="PANTHER" id="PTHR20857:SF23">
    <property type="entry name" value="THIAMINE BIOSYNTHETIC BIFUNCTIONAL ENZYME"/>
    <property type="match status" value="1"/>
</dbReference>
<keyword evidence="8" id="KW-0547">Nucleotide-binding</keyword>
<evidence type="ECO:0000256" key="10">
    <source>
        <dbReference type="ARBA" id="ARBA00022840"/>
    </source>
</evidence>
<comment type="pathway">
    <text evidence="4">Cofactor biosynthesis; thiamine diphosphate biosynthesis; 4-methyl-5-(2-phosphoethyl)-thiazole from 5-(2-hydroxyethyl)-4-methylthiazole: step 1/1.</text>
</comment>
<dbReference type="SUPFAM" id="SSF51391">
    <property type="entry name" value="Thiamin phosphate synthase"/>
    <property type="match status" value="1"/>
</dbReference>
<dbReference type="NCBIfam" id="TIGR00693">
    <property type="entry name" value="thiE"/>
    <property type="match status" value="1"/>
</dbReference>
<dbReference type="GO" id="GO:0005524">
    <property type="term" value="F:ATP binding"/>
    <property type="evidence" value="ECO:0007669"/>
    <property type="project" value="UniProtKB-KW"/>
</dbReference>
<dbReference type="Gene3D" id="3.40.1190.20">
    <property type="match status" value="1"/>
</dbReference>
<evidence type="ECO:0000256" key="4">
    <source>
        <dbReference type="ARBA" id="ARBA00004868"/>
    </source>
</evidence>
<evidence type="ECO:0000256" key="1">
    <source>
        <dbReference type="ARBA" id="ARBA00001771"/>
    </source>
</evidence>
<evidence type="ECO:0000259" key="18">
    <source>
        <dbReference type="Pfam" id="PF02581"/>
    </source>
</evidence>
<dbReference type="PANTHER" id="PTHR20857">
    <property type="entry name" value="THIAMINE-PHOSPHATE PYROPHOSPHORYLASE"/>
    <property type="match status" value="1"/>
</dbReference>
<organism evidence="19 20">
    <name type="scientific">Komagataella pastoris</name>
    <name type="common">Yeast</name>
    <name type="synonym">Pichia pastoris</name>
    <dbReference type="NCBI Taxonomy" id="4922"/>
    <lineage>
        <taxon>Eukaryota</taxon>
        <taxon>Fungi</taxon>
        <taxon>Dikarya</taxon>
        <taxon>Ascomycota</taxon>
        <taxon>Saccharomycotina</taxon>
        <taxon>Pichiomycetes</taxon>
        <taxon>Pichiales</taxon>
        <taxon>Pichiaceae</taxon>
        <taxon>Komagataella</taxon>
    </lineage>
</organism>
<evidence type="ECO:0000256" key="14">
    <source>
        <dbReference type="ARBA" id="ARBA00047851"/>
    </source>
</evidence>
<keyword evidence="6" id="KW-0808">Transferase</keyword>
<comment type="catalytic activity">
    <reaction evidence="15">
        <text>2-[(2R,5Z)-2-carboxy-4-methylthiazol-5(2H)-ylidene]ethyl phosphate + 4-amino-2-methyl-5-(diphosphooxymethyl)pyrimidine + 2 H(+) = thiamine phosphate + CO2 + diphosphate</text>
        <dbReference type="Rhea" id="RHEA:47844"/>
        <dbReference type="ChEBI" id="CHEBI:15378"/>
        <dbReference type="ChEBI" id="CHEBI:16526"/>
        <dbReference type="ChEBI" id="CHEBI:33019"/>
        <dbReference type="ChEBI" id="CHEBI:37575"/>
        <dbReference type="ChEBI" id="CHEBI:57841"/>
        <dbReference type="ChEBI" id="CHEBI:62899"/>
        <dbReference type="EC" id="2.5.1.3"/>
    </reaction>
</comment>
<reference evidence="19 20" key="1">
    <citation type="submission" date="2016-02" db="EMBL/GenBank/DDBJ databases">
        <title>Comparative genomic and transcriptomic foundation for Pichia pastoris.</title>
        <authorList>
            <person name="Love K.R."/>
            <person name="Shah K.A."/>
            <person name="Whittaker C.A."/>
            <person name="Wu J."/>
            <person name="Bartlett M.C."/>
            <person name="Ma D."/>
            <person name="Leeson R.L."/>
            <person name="Priest M."/>
            <person name="Young S.K."/>
            <person name="Love J.C."/>
        </authorList>
    </citation>
    <scope>NUCLEOTIDE SEQUENCE [LARGE SCALE GENOMIC DNA]</scope>
    <source>
        <strain evidence="19 20">ATCC 28485</strain>
    </source>
</reference>
<dbReference type="Pfam" id="PF02110">
    <property type="entry name" value="HK"/>
    <property type="match status" value="1"/>
</dbReference>
<evidence type="ECO:0000256" key="13">
    <source>
        <dbReference type="ARBA" id="ARBA00047334"/>
    </source>
</evidence>
<accession>A0A1B2JG36</accession>
<dbReference type="InterPro" id="IPR000417">
    <property type="entry name" value="Hyethyz_kinase"/>
</dbReference>
<evidence type="ECO:0000256" key="6">
    <source>
        <dbReference type="ARBA" id="ARBA00022679"/>
    </source>
</evidence>
<comment type="catalytic activity">
    <reaction evidence="13">
        <text>4-methyl-5-(2-phosphooxyethyl)-thiazole + 4-amino-2-methyl-5-(diphosphooxymethyl)pyrimidine + H(+) = thiamine phosphate + diphosphate</text>
        <dbReference type="Rhea" id="RHEA:22328"/>
        <dbReference type="ChEBI" id="CHEBI:15378"/>
        <dbReference type="ChEBI" id="CHEBI:33019"/>
        <dbReference type="ChEBI" id="CHEBI:37575"/>
        <dbReference type="ChEBI" id="CHEBI:57841"/>
        <dbReference type="ChEBI" id="CHEBI:58296"/>
        <dbReference type="EC" id="2.5.1.3"/>
    </reaction>
</comment>
<dbReference type="OrthoDB" id="4994at2759"/>
<keyword evidence="11" id="KW-0460">Magnesium</keyword>
<gene>
    <name evidence="19" type="primary">THI6</name>
    <name evidence="19" type="ORF">ATY40_BA7503682</name>
</gene>
<dbReference type="HAMAP" id="MF_00097">
    <property type="entry name" value="TMP_synthase"/>
    <property type="match status" value="1"/>
</dbReference>
<evidence type="ECO:0000256" key="16">
    <source>
        <dbReference type="ARBA" id="ARBA00061146"/>
    </source>
</evidence>
<dbReference type="UniPathway" id="UPA00060">
    <property type="reaction ID" value="UER00139"/>
</dbReference>
<dbReference type="HAMAP" id="MF_00228">
    <property type="entry name" value="Thz_kinase"/>
    <property type="match status" value="1"/>
</dbReference>
<dbReference type="GO" id="GO:0009229">
    <property type="term" value="P:thiamine diphosphate biosynthetic process"/>
    <property type="evidence" value="ECO:0007669"/>
    <property type="project" value="UniProtKB-UniPathway"/>
</dbReference>
<dbReference type="InterPro" id="IPR036206">
    <property type="entry name" value="ThiamineP_synth_sf"/>
</dbReference>
<dbReference type="GO" id="GO:0004789">
    <property type="term" value="F:thiamine-phosphate diphosphorylase activity"/>
    <property type="evidence" value="ECO:0007669"/>
    <property type="project" value="UniProtKB-EC"/>
</dbReference>
<keyword evidence="10" id="KW-0067">ATP-binding</keyword>
<evidence type="ECO:0000256" key="7">
    <source>
        <dbReference type="ARBA" id="ARBA00022723"/>
    </source>
</evidence>
<dbReference type="SUPFAM" id="SSF53613">
    <property type="entry name" value="Ribokinase-like"/>
    <property type="match status" value="1"/>
</dbReference>
<evidence type="ECO:0000256" key="3">
    <source>
        <dbReference type="ARBA" id="ARBA00003814"/>
    </source>
</evidence>
<dbReference type="AlphaFoldDB" id="A0A1B2JG36"/>
<keyword evidence="12" id="KW-0784">Thiamine biosynthesis</keyword>
<keyword evidence="9" id="KW-0418">Kinase</keyword>
<dbReference type="Pfam" id="PF02581">
    <property type="entry name" value="TMP-TENI"/>
    <property type="match status" value="1"/>
</dbReference>
<keyword evidence="7" id="KW-0479">Metal-binding</keyword>
<dbReference type="InterPro" id="IPR034291">
    <property type="entry name" value="TMP_synthase"/>
</dbReference>
<evidence type="ECO:0000256" key="5">
    <source>
        <dbReference type="ARBA" id="ARBA00005165"/>
    </source>
</evidence>
<dbReference type="InterPro" id="IPR013785">
    <property type="entry name" value="Aldolase_TIM"/>
</dbReference>
<dbReference type="InterPro" id="IPR022998">
    <property type="entry name" value="ThiamineP_synth_TenI"/>
</dbReference>
<dbReference type="GO" id="GO:0004417">
    <property type="term" value="F:hydroxyethylthiazole kinase activity"/>
    <property type="evidence" value="ECO:0007669"/>
    <property type="project" value="UniProtKB-EC"/>
</dbReference>
<keyword evidence="20" id="KW-1185">Reference proteome</keyword>
<dbReference type="NCBIfam" id="TIGR00694">
    <property type="entry name" value="thiM"/>
    <property type="match status" value="1"/>
</dbReference>
<comment type="similarity">
    <text evidence="16">In the C-terminal section; belongs to the Thz kinase family.</text>
</comment>
<proteinExistence type="inferred from homology"/>
<dbReference type="EMBL" id="CP014586">
    <property type="protein sequence ID" value="ANZ77019.1"/>
    <property type="molecule type" value="Genomic_DNA"/>
</dbReference>
<evidence type="ECO:0000256" key="17">
    <source>
        <dbReference type="ARBA" id="ARBA00061283"/>
    </source>
</evidence>
<comment type="function">
    <text evidence="3">Condenses 4-methyl-5-(beta-hydroxyethyl)thiazole monophosphate (THZ-P) and 2-methyl-4-amino-5-hydroxymethyl pyrimidine pyrophosphate (HMP-PP) to form thiamine monophosphate (TMP).</text>
</comment>
<dbReference type="GO" id="GO:0009228">
    <property type="term" value="P:thiamine biosynthetic process"/>
    <property type="evidence" value="ECO:0007669"/>
    <property type="project" value="UniProtKB-KW"/>
</dbReference>
<evidence type="ECO:0000256" key="12">
    <source>
        <dbReference type="ARBA" id="ARBA00022977"/>
    </source>
</evidence>
<dbReference type="CDD" id="cd01170">
    <property type="entry name" value="THZ_kinase"/>
    <property type="match status" value="1"/>
</dbReference>
<name>A0A1B2JG36_PICPA</name>
<protein>
    <submittedName>
        <fullName evidence="19">BA75_03682T0</fullName>
    </submittedName>
</protein>
<comment type="catalytic activity">
    <reaction evidence="14">
        <text>2-(2-carboxy-4-methylthiazol-5-yl)ethyl phosphate + 4-amino-2-methyl-5-(diphosphooxymethyl)pyrimidine + 2 H(+) = thiamine phosphate + CO2 + diphosphate</text>
        <dbReference type="Rhea" id="RHEA:47848"/>
        <dbReference type="ChEBI" id="CHEBI:15378"/>
        <dbReference type="ChEBI" id="CHEBI:16526"/>
        <dbReference type="ChEBI" id="CHEBI:33019"/>
        <dbReference type="ChEBI" id="CHEBI:37575"/>
        <dbReference type="ChEBI" id="CHEBI:57841"/>
        <dbReference type="ChEBI" id="CHEBI:62890"/>
        <dbReference type="EC" id="2.5.1.3"/>
    </reaction>
</comment>
<dbReference type="GO" id="GO:0000287">
    <property type="term" value="F:magnesium ion binding"/>
    <property type="evidence" value="ECO:0007669"/>
    <property type="project" value="InterPro"/>
</dbReference>
<evidence type="ECO:0000313" key="20">
    <source>
        <dbReference type="Proteomes" id="UP000094565"/>
    </source>
</evidence>
<dbReference type="CDD" id="cd00564">
    <property type="entry name" value="TMP_TenI"/>
    <property type="match status" value="1"/>
</dbReference>
<dbReference type="PRINTS" id="PR01099">
    <property type="entry name" value="HYETHTZKNASE"/>
</dbReference>
<sequence>MNRSDFDLSIYLVTNAEMVPEGLSFLDQVRKAIDNGATTIQLREKNIETRDFIERASQVHELTKAAGIPLIINDRVDVALAVDAEGVHVGQTDMPVPLVRKLVGEEKIIGVSTGKVEEARQAIKDGADYVGIGIVYDTKTKDHKKIPFGTLGIREILTVLLNEGGADIKTCAIGGVNQTNVQKVLYQGSIPGKKLDGVAVVSCIMAQENAAEATRVLVAKFHSHAPWLSDDHRADNEFFSNVTEKAKTVADTNPMIHHITNGVVKNFSANVTLAVGASPIMSESFQEFEEFARLPTTGLVLNTGTQSAENFVQMVIDAAKAYNATGNPIVFDPVGCGASEMRKHRTRLFLDAGYFTVIKGNVSEILTVAGEANQMRGVDTGDLSALTEEAIVAAAKRAALNNRCIVVVTGAVDYVVDGILDGANYYDSQPTQRVFKVQGGSSIMGDVTGTGCSLGSVIAAYITTFPATPLEATIAAVHHYKYVGAVAARRSTTPNGISSTGPRPGSFMSNFLDDLYGFRTQEESKVGHKILIGPDPDKTFYTKLESSENGRYPAEVEEIFI</sequence>
<comment type="catalytic activity">
    <reaction evidence="1">
        <text>5-(2-hydroxyethyl)-4-methylthiazole + ATP = 4-methyl-5-(2-phosphooxyethyl)-thiazole + ADP + H(+)</text>
        <dbReference type="Rhea" id="RHEA:24212"/>
        <dbReference type="ChEBI" id="CHEBI:15378"/>
        <dbReference type="ChEBI" id="CHEBI:17957"/>
        <dbReference type="ChEBI" id="CHEBI:30616"/>
        <dbReference type="ChEBI" id="CHEBI:58296"/>
        <dbReference type="ChEBI" id="CHEBI:456216"/>
        <dbReference type="EC" id="2.7.1.50"/>
    </reaction>
</comment>
<feature type="domain" description="Thiamine phosphate synthase/TenI" evidence="18">
    <location>
        <begin position="10"/>
        <end position="204"/>
    </location>
</feature>
<dbReference type="FunFam" id="3.20.20.70:FF:000104">
    <property type="entry name" value="Thiamine biosynthetic bifunctional enzyme"/>
    <property type="match status" value="1"/>
</dbReference>
<evidence type="ECO:0000256" key="11">
    <source>
        <dbReference type="ARBA" id="ARBA00022842"/>
    </source>
</evidence>
<evidence type="ECO:0000256" key="2">
    <source>
        <dbReference type="ARBA" id="ARBA00001946"/>
    </source>
</evidence>
<dbReference type="Proteomes" id="UP000094565">
    <property type="component" value="Chromosome 3"/>
</dbReference>
<comment type="pathway">
    <text evidence="5">Cofactor biosynthesis; thiamine diphosphate biosynthesis; thiamine phosphate from 4-amino-2-methyl-5-diphosphomethylpyrimidine and 4-methyl-5-(2-phosphoethyl)-thiazole: step 1/1.</text>
</comment>
<evidence type="ECO:0000256" key="15">
    <source>
        <dbReference type="ARBA" id="ARBA00047883"/>
    </source>
</evidence>